<evidence type="ECO:0000256" key="1">
    <source>
        <dbReference type="SAM" id="MobiDB-lite"/>
    </source>
</evidence>
<gene>
    <name evidence="2" type="ORF">U27_02860</name>
</gene>
<keyword evidence="3" id="KW-1185">Reference proteome</keyword>
<evidence type="ECO:0000313" key="2">
    <source>
        <dbReference type="EMBL" id="GAK55899.1"/>
    </source>
</evidence>
<accession>A0A081BU94</accession>
<evidence type="ECO:0000313" key="3">
    <source>
        <dbReference type="Proteomes" id="UP000030661"/>
    </source>
</evidence>
<dbReference type="Gene3D" id="2.60.120.380">
    <property type="match status" value="1"/>
</dbReference>
<dbReference type="AlphaFoldDB" id="A0A081BU94"/>
<proteinExistence type="predicted"/>
<protein>
    <submittedName>
        <fullName evidence="2">Uncharacterized protein</fullName>
    </submittedName>
</protein>
<dbReference type="EMBL" id="DF820464">
    <property type="protein sequence ID" value="GAK55899.1"/>
    <property type="molecule type" value="Genomic_DNA"/>
</dbReference>
<dbReference type="Proteomes" id="UP000030661">
    <property type="component" value="Unassembled WGS sequence"/>
</dbReference>
<sequence length="412" mass="45215">MKRQVNRQLLYMHIFSKTISFVLLLGIVGAVLIGIGGCKGVNVNPTTPTIDTPTPEPESTATPDGGESTPTPEGEGCDNYGETPDDPNLIVLMPDGDPVAISMDCTDDIDWYKIEITQSPVTLEIKLTNLPGNSDYDLIAYDANLLEMENGRSAQTGNVDEHLRLNVTDFMIYLQIHSYNGKGTAILRISIVDDSPVEPGDDDDGDDDDGDEFEQLSYEDILFQELSSYPRGTMSSLLERSVETTITKSVFCQLTDSQLTGTFTIGNYAHVERDFLQSVDYIDGWSLVVFNGSKELLDNLTLTIRVTLYAPDVGLEVEVPYNMEIDGNDYLTSTSENDVYYLSQKYGDLAGNSSSDIRITSGVVGDIGDLFANNIFTQQVEVSWEYTDESGGYCSGRVSGRSIVDFAALSIR</sequence>
<dbReference type="HOGENOM" id="CLU_666760_0_0_0"/>
<organism evidence="2">
    <name type="scientific">Vecturithrix granuli</name>
    <dbReference type="NCBI Taxonomy" id="1499967"/>
    <lineage>
        <taxon>Bacteria</taxon>
        <taxon>Candidatus Moduliflexota</taxon>
        <taxon>Candidatus Vecturitrichia</taxon>
        <taxon>Candidatus Vecturitrichales</taxon>
        <taxon>Candidatus Vecturitrichaceae</taxon>
        <taxon>Candidatus Vecturithrix</taxon>
    </lineage>
</organism>
<feature type="compositionally biased region" description="Low complexity" evidence="1">
    <location>
        <begin position="46"/>
        <end position="74"/>
    </location>
</feature>
<reference evidence="2" key="1">
    <citation type="journal article" date="2015" name="PeerJ">
        <title>First genomic representation of candidate bacterial phylum KSB3 points to enhanced environmental sensing as a trigger of wastewater bulking.</title>
        <authorList>
            <person name="Sekiguchi Y."/>
            <person name="Ohashi A."/>
            <person name="Parks D.H."/>
            <person name="Yamauchi T."/>
            <person name="Tyson G.W."/>
            <person name="Hugenholtz P."/>
        </authorList>
    </citation>
    <scope>NUCLEOTIDE SEQUENCE [LARGE SCALE GENOMIC DNA]</scope>
</reference>
<feature type="region of interest" description="Disordered" evidence="1">
    <location>
        <begin position="46"/>
        <end position="88"/>
    </location>
</feature>
<name>A0A081BU94_VECG1</name>